<evidence type="ECO:0008006" key="9">
    <source>
        <dbReference type="Google" id="ProtNLM"/>
    </source>
</evidence>
<keyword evidence="3" id="KW-0805">Transcription regulation</keyword>
<dbReference type="InterPro" id="IPR021627">
    <property type="entry name" value="Mediator_Med27"/>
</dbReference>
<dbReference type="GO" id="GO:0016592">
    <property type="term" value="C:mediator complex"/>
    <property type="evidence" value="ECO:0007669"/>
    <property type="project" value="InterPro"/>
</dbReference>
<name>B8MAY7_TALSN</name>
<gene>
    <name evidence="7" type="ORF">TSTA_124160</name>
</gene>
<dbReference type="RefSeq" id="XP_002482680.1">
    <property type="nucleotide sequence ID" value="XM_002482635.1"/>
</dbReference>
<keyword evidence="4" id="KW-0804">Transcription</keyword>
<evidence type="ECO:0000256" key="5">
    <source>
        <dbReference type="ARBA" id="ARBA00023242"/>
    </source>
</evidence>
<dbReference type="PhylomeDB" id="B8MAY7"/>
<keyword evidence="5" id="KW-0539">Nucleus</keyword>
<dbReference type="VEuPathDB" id="FungiDB:TSTA_124160"/>
<comment type="similarity">
    <text evidence="2">Belongs to the Mediator complex subunit 27 family.</text>
</comment>
<dbReference type="Pfam" id="PF11571">
    <property type="entry name" value="Med27"/>
    <property type="match status" value="1"/>
</dbReference>
<dbReference type="OMA" id="KQTPCVK"/>
<dbReference type="GeneID" id="8098367"/>
<reference evidence="8" key="1">
    <citation type="journal article" date="2015" name="Genome Announc.">
        <title>Genome sequence of the AIDS-associated pathogen Penicillium marneffei (ATCC18224) and its near taxonomic relative Talaromyces stipitatus (ATCC10500).</title>
        <authorList>
            <person name="Nierman W.C."/>
            <person name="Fedorova-Abrams N.D."/>
            <person name="Andrianopoulos A."/>
        </authorList>
    </citation>
    <scope>NUCLEOTIDE SEQUENCE [LARGE SCALE GENOMIC DNA]</scope>
    <source>
        <strain evidence="8">ATCC 10500 / CBS 375.48 / QM 6759 / NRRL 1006</strain>
    </source>
</reference>
<evidence type="ECO:0000256" key="4">
    <source>
        <dbReference type="ARBA" id="ARBA00023163"/>
    </source>
</evidence>
<dbReference type="Proteomes" id="UP000001745">
    <property type="component" value="Unassembled WGS sequence"/>
</dbReference>
<evidence type="ECO:0000256" key="2">
    <source>
        <dbReference type="ARBA" id="ARBA00008048"/>
    </source>
</evidence>
<organism evidence="7 8">
    <name type="scientific">Talaromyces stipitatus (strain ATCC 10500 / CBS 375.48 / QM 6759 / NRRL 1006)</name>
    <name type="common">Penicillium stipitatum</name>
    <dbReference type="NCBI Taxonomy" id="441959"/>
    <lineage>
        <taxon>Eukaryota</taxon>
        <taxon>Fungi</taxon>
        <taxon>Dikarya</taxon>
        <taxon>Ascomycota</taxon>
        <taxon>Pezizomycotina</taxon>
        <taxon>Eurotiomycetes</taxon>
        <taxon>Eurotiomycetidae</taxon>
        <taxon>Eurotiales</taxon>
        <taxon>Trichocomaceae</taxon>
        <taxon>Talaromyces</taxon>
        <taxon>Talaromyces sect. Talaromyces</taxon>
    </lineage>
</organism>
<feature type="compositionally biased region" description="Low complexity" evidence="6">
    <location>
        <begin position="253"/>
        <end position="274"/>
    </location>
</feature>
<dbReference type="OrthoDB" id="10254221at2759"/>
<dbReference type="HOGENOM" id="CLU_068932_0_0_1"/>
<evidence type="ECO:0000313" key="7">
    <source>
        <dbReference type="EMBL" id="EED18688.1"/>
    </source>
</evidence>
<evidence type="ECO:0000256" key="6">
    <source>
        <dbReference type="SAM" id="MobiDB-lite"/>
    </source>
</evidence>
<accession>B8MAY7</accession>
<comment type="subcellular location">
    <subcellularLocation>
        <location evidence="1">Nucleus</location>
    </subcellularLocation>
</comment>
<dbReference type="AlphaFoldDB" id="B8MAY7"/>
<evidence type="ECO:0000256" key="3">
    <source>
        <dbReference type="ARBA" id="ARBA00023015"/>
    </source>
</evidence>
<dbReference type="InParanoid" id="B8MAY7"/>
<keyword evidence="8" id="KW-1185">Reference proteome</keyword>
<evidence type="ECO:0000313" key="8">
    <source>
        <dbReference type="Proteomes" id="UP000001745"/>
    </source>
</evidence>
<proteinExistence type="inferred from homology"/>
<feature type="region of interest" description="Disordered" evidence="6">
    <location>
        <begin position="253"/>
        <end position="290"/>
    </location>
</feature>
<dbReference type="STRING" id="441959.B8MAY7"/>
<dbReference type="eggNOG" id="ENOG502SEH4">
    <property type="taxonomic scope" value="Eukaryota"/>
</dbReference>
<sequence length="386" mass="42529">MSTDNPTMQTGTADGNTAVKLEESSLNQHFQSIDWDSERQLVTSLAKLQELESKIHELRSLLPDRLLAPITPIINPRHTKDGSTITTSIPRNPQQLNALLRKSATEGVEELNRFRQLWLSSDMQAIWKRVDEKLAETKGAFPQVEAGMWQVDYEGLLREMDEEGEQKKDAEKEGQGGGDVMEVDAQGEKQLPAGIISSVYGTPETDLKTVMESFQNRSIPGFRLGRTKNESMILVSLGLAGLTFEVHEVLTTGSETTTTTTTSSETTGPESSTSNKQSPPEWRVSSRNSFGRPSRLENAILHQLNSRPRKWDLCYLLEYVLSYSNIRSQPCKKCNHVTGSLAQLPIVRKPVALTSAGDGSAPAEGSGNGASNELGVVWEAYHQACI</sequence>
<evidence type="ECO:0000256" key="1">
    <source>
        <dbReference type="ARBA" id="ARBA00004123"/>
    </source>
</evidence>
<protein>
    <recommendedName>
        <fullName evidence="9">Mediator complex subunit 27</fullName>
    </recommendedName>
</protein>
<dbReference type="EMBL" id="EQ962655">
    <property type="protein sequence ID" value="EED18688.1"/>
    <property type="molecule type" value="Genomic_DNA"/>
</dbReference>